<protein>
    <submittedName>
        <fullName evidence="2">Putative lipase</fullName>
    </submittedName>
</protein>
<dbReference type="STRING" id="546414.Deide_08481"/>
<dbReference type="HOGENOM" id="CLU_029537_5_0_0"/>
<dbReference type="GO" id="GO:0016298">
    <property type="term" value="F:lipase activity"/>
    <property type="evidence" value="ECO:0007669"/>
    <property type="project" value="TreeGrafter"/>
</dbReference>
<dbReference type="Gene3D" id="3.40.50.1820">
    <property type="entry name" value="alpha/beta hydrolase"/>
    <property type="match status" value="1"/>
</dbReference>
<gene>
    <name evidence="2" type="ordered locus">Deide_08481</name>
</gene>
<evidence type="ECO:0000313" key="2">
    <source>
        <dbReference type="EMBL" id="ACO45720.1"/>
    </source>
</evidence>
<dbReference type="eggNOG" id="COG1075">
    <property type="taxonomic scope" value="Bacteria"/>
</dbReference>
<dbReference type="InterPro" id="IPR002918">
    <property type="entry name" value="Lipase_EstA/Esterase_EstB"/>
</dbReference>
<dbReference type="Pfam" id="PF01674">
    <property type="entry name" value="Lipase_2"/>
    <property type="match status" value="1"/>
</dbReference>
<sequence length="278" mass="30355">MKTIRASATFMGILILSACGQTTEDSFSQNMTAPKVSTLNTELTPPCPSNPILFVHGYNSGSGVWDTMKSRFMAAGYPDRCLSAFNYTPKGSNRDIAKQIMTDIETALEKAYGSGHTSSKKVDIVAVSMGSLSSRYYIRYLMKPDIIKVGTWVSLAGPNHGTKTTYLCSGSDIACTEMKPGSAFLTNSVDGLNYGGDDAETPYDKPTAQYPTTIRYGTWRSKCDFVINPVDSVVLKQGAYNYYTPKCISHGDFVNEVNLYEEVKYFLTVGPLAKSTSP</sequence>
<dbReference type="Proteomes" id="UP000002208">
    <property type="component" value="Chromosome"/>
</dbReference>
<dbReference type="PANTHER" id="PTHR32015:SF1">
    <property type="entry name" value="LIPASE"/>
    <property type="match status" value="1"/>
</dbReference>
<accession>C1D1J6</accession>
<dbReference type="SUPFAM" id="SSF53474">
    <property type="entry name" value="alpha/beta-Hydrolases"/>
    <property type="match status" value="1"/>
</dbReference>
<keyword evidence="1" id="KW-0732">Signal</keyword>
<proteinExistence type="predicted"/>
<dbReference type="PANTHER" id="PTHR32015">
    <property type="entry name" value="FASTING INDUCED LIPASE"/>
    <property type="match status" value="1"/>
</dbReference>
<dbReference type="RefSeq" id="WP_012692843.1">
    <property type="nucleotide sequence ID" value="NC_012526.1"/>
</dbReference>
<name>C1D1J6_DEIDV</name>
<evidence type="ECO:0000256" key="1">
    <source>
        <dbReference type="SAM" id="SignalP"/>
    </source>
</evidence>
<organism evidence="2 3">
    <name type="scientific">Deinococcus deserti (strain DSM 17065 / CIP 109153 / LMG 22923 / VCD115)</name>
    <dbReference type="NCBI Taxonomy" id="546414"/>
    <lineage>
        <taxon>Bacteria</taxon>
        <taxon>Thermotogati</taxon>
        <taxon>Deinococcota</taxon>
        <taxon>Deinococci</taxon>
        <taxon>Deinococcales</taxon>
        <taxon>Deinococcaceae</taxon>
        <taxon>Deinococcus</taxon>
    </lineage>
</organism>
<feature type="signal peptide" evidence="1">
    <location>
        <begin position="1"/>
        <end position="20"/>
    </location>
</feature>
<dbReference type="InterPro" id="IPR029058">
    <property type="entry name" value="AB_hydrolase_fold"/>
</dbReference>
<feature type="chain" id="PRO_5002905615" evidence="1">
    <location>
        <begin position="21"/>
        <end position="278"/>
    </location>
</feature>
<dbReference type="PROSITE" id="PS51257">
    <property type="entry name" value="PROKAR_LIPOPROTEIN"/>
    <property type="match status" value="1"/>
</dbReference>
<dbReference type="EMBL" id="CP001114">
    <property type="protein sequence ID" value="ACO45720.1"/>
    <property type="molecule type" value="Genomic_DNA"/>
</dbReference>
<dbReference type="PaxDb" id="546414-Deide_08481"/>
<evidence type="ECO:0000313" key="3">
    <source>
        <dbReference type="Proteomes" id="UP000002208"/>
    </source>
</evidence>
<reference evidence="2 3" key="1">
    <citation type="journal article" date="2009" name="PLoS Genet.">
        <title>Alliance of proteomics and genomics to unravel the specificities of Sahara bacterium Deinococcus deserti.</title>
        <authorList>
            <person name="de Groot A."/>
            <person name="Dulermo R."/>
            <person name="Ortet P."/>
            <person name="Blanchard L."/>
            <person name="Guerin P."/>
            <person name="Fernandez B."/>
            <person name="Vacherie B."/>
            <person name="Dossat C."/>
            <person name="Jolivet E."/>
            <person name="Siguier P."/>
            <person name="Chandler M."/>
            <person name="Barakat M."/>
            <person name="Dedieu A."/>
            <person name="Barbe V."/>
            <person name="Heulin T."/>
            <person name="Sommer S."/>
            <person name="Achouak W."/>
            <person name="Armengaud J."/>
        </authorList>
    </citation>
    <scope>NUCLEOTIDE SEQUENCE [LARGE SCALE GENOMIC DNA]</scope>
    <source>
        <strain evidence="3">DSM 17065 / CIP 109153 / LMG 22923 / VCD115</strain>
    </source>
</reference>
<keyword evidence="3" id="KW-1185">Reference proteome</keyword>
<dbReference type="GO" id="GO:0016042">
    <property type="term" value="P:lipid catabolic process"/>
    <property type="evidence" value="ECO:0007669"/>
    <property type="project" value="InterPro"/>
</dbReference>
<dbReference type="KEGG" id="ddr:Deide_08481"/>
<dbReference type="AlphaFoldDB" id="C1D1J6"/>